<dbReference type="Proteomes" id="UP000799118">
    <property type="component" value="Unassembled WGS sequence"/>
</dbReference>
<dbReference type="AlphaFoldDB" id="A0A6A4HXU5"/>
<feature type="non-terminal residue" evidence="1">
    <location>
        <position position="80"/>
    </location>
</feature>
<organism evidence="1 2">
    <name type="scientific">Gymnopus androsaceus JB14</name>
    <dbReference type="NCBI Taxonomy" id="1447944"/>
    <lineage>
        <taxon>Eukaryota</taxon>
        <taxon>Fungi</taxon>
        <taxon>Dikarya</taxon>
        <taxon>Basidiomycota</taxon>
        <taxon>Agaricomycotina</taxon>
        <taxon>Agaricomycetes</taxon>
        <taxon>Agaricomycetidae</taxon>
        <taxon>Agaricales</taxon>
        <taxon>Marasmiineae</taxon>
        <taxon>Omphalotaceae</taxon>
        <taxon>Gymnopus</taxon>
    </lineage>
</organism>
<gene>
    <name evidence="1" type="ORF">BT96DRAFT_790918</name>
</gene>
<keyword evidence="2" id="KW-1185">Reference proteome</keyword>
<feature type="non-terminal residue" evidence="1">
    <location>
        <position position="1"/>
    </location>
</feature>
<protein>
    <submittedName>
        <fullName evidence="1">Uncharacterized protein</fullName>
    </submittedName>
</protein>
<evidence type="ECO:0000313" key="1">
    <source>
        <dbReference type="EMBL" id="KAE9401998.1"/>
    </source>
</evidence>
<proteinExistence type="predicted"/>
<dbReference type="Gene3D" id="2.40.70.10">
    <property type="entry name" value="Acid Proteases"/>
    <property type="match status" value="1"/>
</dbReference>
<name>A0A6A4HXU5_9AGAR</name>
<accession>A0A6A4HXU5</accession>
<dbReference type="InterPro" id="IPR021109">
    <property type="entry name" value="Peptidase_aspartic_dom_sf"/>
</dbReference>
<dbReference type="EMBL" id="ML769439">
    <property type="protein sequence ID" value="KAE9401998.1"/>
    <property type="molecule type" value="Genomic_DNA"/>
</dbReference>
<reference evidence="1" key="1">
    <citation type="journal article" date="2019" name="Environ. Microbiol.">
        <title>Fungal ecological strategies reflected in gene transcription - a case study of two litter decomposers.</title>
        <authorList>
            <person name="Barbi F."/>
            <person name="Kohler A."/>
            <person name="Barry K."/>
            <person name="Baskaran P."/>
            <person name="Daum C."/>
            <person name="Fauchery L."/>
            <person name="Ihrmark K."/>
            <person name="Kuo A."/>
            <person name="LaButti K."/>
            <person name="Lipzen A."/>
            <person name="Morin E."/>
            <person name="Grigoriev I.V."/>
            <person name="Henrissat B."/>
            <person name="Lindahl B."/>
            <person name="Martin F."/>
        </authorList>
    </citation>
    <scope>NUCLEOTIDE SEQUENCE</scope>
    <source>
        <strain evidence="1">JB14</strain>
    </source>
</reference>
<evidence type="ECO:0000313" key="2">
    <source>
        <dbReference type="Proteomes" id="UP000799118"/>
    </source>
</evidence>
<sequence length="80" mass="8756">LQSVFPIINGQDVEVEATLHSGAQIVAMDLMVVIGLNLSWDPDFVITMQDVHGGLERTSGLVKNAPFRFGDITVYLQVEV</sequence>
<dbReference type="OrthoDB" id="3048530at2759"/>